<comment type="caution">
    <text evidence="10">The sequence shown here is derived from an EMBL/GenBank/DDBJ whole genome shotgun (WGS) entry which is preliminary data.</text>
</comment>
<keyword evidence="11" id="KW-1185">Reference proteome</keyword>
<dbReference type="InterPro" id="IPR017871">
    <property type="entry name" value="ABC_transporter-like_CS"/>
</dbReference>
<name>A0A917F3N2_9HYPH</name>
<dbReference type="Pfam" id="PF08402">
    <property type="entry name" value="TOBE_2"/>
    <property type="match status" value="1"/>
</dbReference>
<dbReference type="PANTHER" id="PTHR42781">
    <property type="entry name" value="SPERMIDINE/PUTRESCINE IMPORT ATP-BINDING PROTEIN POTA"/>
    <property type="match status" value="1"/>
</dbReference>
<gene>
    <name evidence="8" type="primary">potA</name>
    <name evidence="10" type="ORF">GCM10007301_06750</name>
</gene>
<evidence type="ECO:0000313" key="11">
    <source>
        <dbReference type="Proteomes" id="UP000606044"/>
    </source>
</evidence>
<dbReference type="NCBIfam" id="TIGR01187">
    <property type="entry name" value="potA"/>
    <property type="match status" value="1"/>
</dbReference>
<evidence type="ECO:0000256" key="2">
    <source>
        <dbReference type="ARBA" id="ARBA00022448"/>
    </source>
</evidence>
<dbReference type="GO" id="GO:0016887">
    <property type="term" value="F:ATP hydrolysis activity"/>
    <property type="evidence" value="ECO:0007669"/>
    <property type="project" value="InterPro"/>
</dbReference>
<dbReference type="InterPro" id="IPR050093">
    <property type="entry name" value="ABC_SmlMolc_Importer"/>
</dbReference>
<reference evidence="10" key="1">
    <citation type="journal article" date="2014" name="Int. J. Syst. Evol. Microbiol.">
        <title>Complete genome sequence of Corynebacterium casei LMG S-19264T (=DSM 44701T), isolated from a smear-ripened cheese.</title>
        <authorList>
            <consortium name="US DOE Joint Genome Institute (JGI-PGF)"/>
            <person name="Walter F."/>
            <person name="Albersmeier A."/>
            <person name="Kalinowski J."/>
            <person name="Ruckert C."/>
        </authorList>
    </citation>
    <scope>NUCLEOTIDE SEQUENCE</scope>
    <source>
        <strain evidence="10">CCM 7897</strain>
    </source>
</reference>
<reference evidence="10" key="2">
    <citation type="submission" date="2020-09" db="EMBL/GenBank/DDBJ databases">
        <authorList>
            <person name="Sun Q."/>
            <person name="Sedlacek I."/>
        </authorList>
    </citation>
    <scope>NUCLEOTIDE SEQUENCE</scope>
    <source>
        <strain evidence="10">CCM 7897</strain>
    </source>
</reference>
<evidence type="ECO:0000256" key="5">
    <source>
        <dbReference type="ARBA" id="ARBA00022840"/>
    </source>
</evidence>
<keyword evidence="2 8" id="KW-0813">Transport</keyword>
<accession>A0A917F3N2</accession>
<dbReference type="RefSeq" id="WP_188575386.1">
    <property type="nucleotide sequence ID" value="NZ_BMCT01000001.1"/>
</dbReference>
<evidence type="ECO:0000256" key="3">
    <source>
        <dbReference type="ARBA" id="ARBA00022475"/>
    </source>
</evidence>
<dbReference type="InterPro" id="IPR008995">
    <property type="entry name" value="Mo/tungstate-bd_C_term_dom"/>
</dbReference>
<dbReference type="Gene3D" id="3.40.50.300">
    <property type="entry name" value="P-loop containing nucleotide triphosphate hydrolases"/>
    <property type="match status" value="1"/>
</dbReference>
<dbReference type="Gene3D" id="2.40.50.100">
    <property type="match status" value="1"/>
</dbReference>
<feature type="domain" description="ABC transporter" evidence="9">
    <location>
        <begin position="21"/>
        <end position="251"/>
    </location>
</feature>
<dbReference type="Pfam" id="PF00005">
    <property type="entry name" value="ABC_tran"/>
    <property type="match status" value="1"/>
</dbReference>
<dbReference type="InterPro" id="IPR003439">
    <property type="entry name" value="ABC_transporter-like_ATP-bd"/>
</dbReference>
<dbReference type="Gene3D" id="2.40.50.140">
    <property type="entry name" value="Nucleic acid-binding proteins"/>
    <property type="match status" value="1"/>
</dbReference>
<comment type="similarity">
    <text evidence="8">Belongs to the ABC transporter superfamily. Spermidine/putrescine importer (TC 3.A.1.11.1) family.</text>
</comment>
<dbReference type="SUPFAM" id="SSF52540">
    <property type="entry name" value="P-loop containing nucleoside triphosphate hydrolases"/>
    <property type="match status" value="1"/>
</dbReference>
<dbReference type="InterPro" id="IPR027417">
    <property type="entry name" value="P-loop_NTPase"/>
</dbReference>
<comment type="subcellular location">
    <subcellularLocation>
        <location evidence="1">Cell inner membrane</location>
        <topology evidence="1">Peripheral membrane protein</topology>
    </subcellularLocation>
</comment>
<evidence type="ECO:0000256" key="4">
    <source>
        <dbReference type="ARBA" id="ARBA00022741"/>
    </source>
</evidence>
<dbReference type="AlphaFoldDB" id="A0A917F3N2"/>
<dbReference type="InterPro" id="IPR013611">
    <property type="entry name" value="Transp-assoc_OB_typ2"/>
</dbReference>
<dbReference type="InterPro" id="IPR003593">
    <property type="entry name" value="AAA+_ATPase"/>
</dbReference>
<keyword evidence="3 8" id="KW-1003">Cell membrane</keyword>
<protein>
    <recommendedName>
        <fullName evidence="8">Spermidine/putrescine import ATP-binding protein PotA</fullName>
        <ecNumber evidence="8">7.6.2.11</ecNumber>
    </recommendedName>
</protein>
<keyword evidence="7 8" id="KW-0472">Membrane</keyword>
<keyword evidence="4 8" id="KW-0547">Nucleotide-binding</keyword>
<dbReference type="GO" id="GO:0015417">
    <property type="term" value="F:ABC-type polyamine transporter activity"/>
    <property type="evidence" value="ECO:0007669"/>
    <property type="project" value="UniProtKB-EC"/>
</dbReference>
<evidence type="ECO:0000256" key="6">
    <source>
        <dbReference type="ARBA" id="ARBA00022967"/>
    </source>
</evidence>
<dbReference type="EMBL" id="BMCT01000001">
    <property type="protein sequence ID" value="GGF50119.1"/>
    <property type="molecule type" value="Genomic_DNA"/>
</dbReference>
<dbReference type="GO" id="GO:0005524">
    <property type="term" value="F:ATP binding"/>
    <property type="evidence" value="ECO:0007669"/>
    <property type="project" value="UniProtKB-KW"/>
</dbReference>
<evidence type="ECO:0000313" key="10">
    <source>
        <dbReference type="EMBL" id="GGF50119.1"/>
    </source>
</evidence>
<comment type="function">
    <text evidence="8">Part of the ABC transporter complex PotABCD involved in spermidine/putrescine import. Responsible for energy coupling to the transport system.</text>
</comment>
<evidence type="ECO:0000259" key="9">
    <source>
        <dbReference type="PROSITE" id="PS50893"/>
    </source>
</evidence>
<keyword evidence="6 8" id="KW-1278">Translocase</keyword>
<dbReference type="SMART" id="SM00382">
    <property type="entry name" value="AAA"/>
    <property type="match status" value="1"/>
</dbReference>
<evidence type="ECO:0000256" key="7">
    <source>
        <dbReference type="ARBA" id="ARBA00023136"/>
    </source>
</evidence>
<evidence type="ECO:0000256" key="1">
    <source>
        <dbReference type="ARBA" id="ARBA00004417"/>
    </source>
</evidence>
<dbReference type="PANTHER" id="PTHR42781:SF4">
    <property type="entry name" value="SPERMIDINE_PUTRESCINE IMPORT ATP-BINDING PROTEIN POTA"/>
    <property type="match status" value="1"/>
</dbReference>
<dbReference type="SUPFAM" id="SSF50331">
    <property type="entry name" value="MOP-like"/>
    <property type="match status" value="1"/>
</dbReference>
<comment type="catalytic activity">
    <reaction evidence="8">
        <text>ATP + H2O + polyamine-[polyamine-binding protein]Side 1 = ADP + phosphate + polyamineSide 2 + [polyamine-binding protein]Side 1.</text>
        <dbReference type="EC" id="7.6.2.11"/>
    </reaction>
</comment>
<dbReference type="PROSITE" id="PS50893">
    <property type="entry name" value="ABC_TRANSPORTER_2"/>
    <property type="match status" value="1"/>
</dbReference>
<dbReference type="InterPro" id="IPR005893">
    <property type="entry name" value="PotA-like"/>
</dbReference>
<sequence>MNGSINASASMGGATIGAARVDLDSVKKWYGPVLAVRGVSLSIEPGEMVCFLGPSGCGKTTTLRMIAGLETPDEGEIRIGGEAVNRLPPWKRNVGMVFQNYALFPHMTVAENIAFGLNMRGTSGSEVRAKVEAAMAQVRLADYGDRRPSQLSGGQRQRIALARAIVTRPNVLLLDEPLAALDKKLREQMQVEIKQLQRAVGITTVFVTHDQEEALTLADRIVVMEEGRIVQIGAPSDVYERPKSRFVSDFIGYTNAVSGKVEAITAGRARVSTASGHAFEVPAGEGISAGDRVDLVIRPEKVVVDPANTDGLMVLDGTLVHTVYTGAVTYSHVDIGAGDVLIAMSPNAHGEAATAPGGRLRIGLRPDTMLMFPSRG</sequence>
<evidence type="ECO:0000256" key="8">
    <source>
        <dbReference type="RuleBase" id="RU364083"/>
    </source>
</evidence>
<dbReference type="InterPro" id="IPR012340">
    <property type="entry name" value="NA-bd_OB-fold"/>
</dbReference>
<dbReference type="EC" id="7.6.2.11" evidence="8"/>
<dbReference type="GO" id="GO:0043190">
    <property type="term" value="C:ATP-binding cassette (ABC) transporter complex"/>
    <property type="evidence" value="ECO:0007669"/>
    <property type="project" value="InterPro"/>
</dbReference>
<proteinExistence type="inferred from homology"/>
<comment type="subunit">
    <text evidence="8">The complex is composed of two ATP-binding proteins (PotA), two transmembrane proteins (PotB and PotC) and a solute-binding protein (PotD).</text>
</comment>
<dbReference type="PROSITE" id="PS00211">
    <property type="entry name" value="ABC_TRANSPORTER_1"/>
    <property type="match status" value="1"/>
</dbReference>
<dbReference type="FunFam" id="3.40.50.300:FF:000042">
    <property type="entry name" value="Maltose/maltodextrin ABC transporter, ATP-binding protein"/>
    <property type="match status" value="1"/>
</dbReference>
<keyword evidence="5 8" id="KW-0067">ATP-binding</keyword>
<dbReference type="Proteomes" id="UP000606044">
    <property type="component" value="Unassembled WGS sequence"/>
</dbReference>
<organism evidence="10 11">
    <name type="scientific">Azorhizobium oxalatiphilum</name>
    <dbReference type="NCBI Taxonomy" id="980631"/>
    <lineage>
        <taxon>Bacteria</taxon>
        <taxon>Pseudomonadati</taxon>
        <taxon>Pseudomonadota</taxon>
        <taxon>Alphaproteobacteria</taxon>
        <taxon>Hyphomicrobiales</taxon>
        <taxon>Xanthobacteraceae</taxon>
        <taxon>Azorhizobium</taxon>
    </lineage>
</organism>